<feature type="binding site" evidence="7">
    <location>
        <position position="91"/>
    </location>
    <ligand>
        <name>Ni(2+)</name>
        <dbReference type="ChEBI" id="CHEBI:49786"/>
    </ligand>
</feature>
<dbReference type="RefSeq" id="WP_011937481.1">
    <property type="nucleotide sequence ID" value="NC_009483.1"/>
</dbReference>
<dbReference type="NCBIfam" id="TIGR00072">
    <property type="entry name" value="hydrog_prot"/>
    <property type="match status" value="1"/>
</dbReference>
<keyword evidence="3" id="KW-0645">Protease</keyword>
<dbReference type="InterPro" id="IPR004419">
    <property type="entry name" value="Pept_A31_hyd_express"/>
</dbReference>
<dbReference type="CDD" id="cd06062">
    <property type="entry name" value="H2MP_MemB-H2up"/>
    <property type="match status" value="1"/>
</dbReference>
<keyword evidence="9" id="KW-1185">Reference proteome</keyword>
<evidence type="ECO:0000256" key="4">
    <source>
        <dbReference type="ARBA" id="ARBA00022723"/>
    </source>
</evidence>
<organism evidence="8 9">
    <name type="scientific">Geotalea uraniireducens (strain Rf4)</name>
    <name type="common">Geobacter uraniireducens</name>
    <dbReference type="NCBI Taxonomy" id="351605"/>
    <lineage>
        <taxon>Bacteria</taxon>
        <taxon>Pseudomonadati</taxon>
        <taxon>Thermodesulfobacteriota</taxon>
        <taxon>Desulfuromonadia</taxon>
        <taxon>Geobacterales</taxon>
        <taxon>Geobacteraceae</taxon>
        <taxon>Geotalea</taxon>
    </lineage>
</organism>
<dbReference type="NCBIfam" id="TIGR00140">
    <property type="entry name" value="hupD"/>
    <property type="match status" value="1"/>
</dbReference>
<dbReference type="InterPro" id="IPR000671">
    <property type="entry name" value="Peptidase_A31"/>
</dbReference>
<evidence type="ECO:0000313" key="8">
    <source>
        <dbReference type="EMBL" id="ABQ24756.1"/>
    </source>
</evidence>
<dbReference type="SUPFAM" id="SSF53163">
    <property type="entry name" value="HybD-like"/>
    <property type="match status" value="1"/>
</dbReference>
<sequence>MVLVLGIGNLIMSDDGVGVRVVQLLQERYRFPEKVTLLDGGTLGLDLLPKLEGVERLLVVDAVETGGAPGTLLRLSGDDIPLALETKVSPHQMGLKDLLTVASLQGFDPAEMVLWGVQPECIEMGMELSPVVAEQVAQLTENVLTELANWGVQADLCQGPSITPSLHLS</sequence>
<keyword evidence="6" id="KW-0378">Hydrolase</keyword>
<dbReference type="HOGENOM" id="CLU_099037_0_0_7"/>
<evidence type="ECO:0000256" key="6">
    <source>
        <dbReference type="ARBA" id="ARBA00022801"/>
    </source>
</evidence>
<dbReference type="Gene3D" id="3.40.50.1450">
    <property type="entry name" value="HybD-like"/>
    <property type="match status" value="1"/>
</dbReference>
<dbReference type="STRING" id="351605.Gura_0542"/>
<comment type="similarity">
    <text evidence="1">Belongs to the peptidase A31 family.</text>
</comment>
<evidence type="ECO:0000256" key="7">
    <source>
        <dbReference type="PIRSR" id="PIRSR604419-1"/>
    </source>
</evidence>
<dbReference type="KEGG" id="gur:Gura_0542"/>
<keyword evidence="4 7" id="KW-0479">Metal-binding</keyword>
<evidence type="ECO:0000256" key="1">
    <source>
        <dbReference type="ARBA" id="ARBA00006814"/>
    </source>
</evidence>
<name>A5GCD4_GEOUR</name>
<dbReference type="EMBL" id="CP000698">
    <property type="protein sequence ID" value="ABQ24756.1"/>
    <property type="molecule type" value="Genomic_DNA"/>
</dbReference>
<keyword evidence="5" id="KW-0064">Aspartyl protease</keyword>
<dbReference type="PANTHER" id="PTHR30302">
    <property type="entry name" value="HYDROGENASE 1 MATURATION PROTEASE"/>
    <property type="match status" value="1"/>
</dbReference>
<keyword evidence="2 7" id="KW-0533">Nickel</keyword>
<dbReference type="OrthoDB" id="9792731at2"/>
<evidence type="ECO:0000256" key="2">
    <source>
        <dbReference type="ARBA" id="ARBA00022596"/>
    </source>
</evidence>
<protein>
    <submittedName>
        <fullName evidence="8">Hydrogenase expression/formation protein</fullName>
    </submittedName>
</protein>
<dbReference type="GO" id="GO:0016485">
    <property type="term" value="P:protein processing"/>
    <property type="evidence" value="ECO:0007669"/>
    <property type="project" value="InterPro"/>
</dbReference>
<dbReference type="GO" id="GO:0008047">
    <property type="term" value="F:enzyme activator activity"/>
    <property type="evidence" value="ECO:0007669"/>
    <property type="project" value="InterPro"/>
</dbReference>
<gene>
    <name evidence="8" type="ordered locus">Gura_0542</name>
</gene>
<reference evidence="8 9" key="1">
    <citation type="submission" date="2007-05" db="EMBL/GenBank/DDBJ databases">
        <title>Complete sequence of Geobacter uraniireducens Rf4.</title>
        <authorList>
            <consortium name="US DOE Joint Genome Institute"/>
            <person name="Copeland A."/>
            <person name="Lucas S."/>
            <person name="Lapidus A."/>
            <person name="Barry K."/>
            <person name="Detter J.C."/>
            <person name="Glavina del Rio T."/>
            <person name="Hammon N."/>
            <person name="Israni S."/>
            <person name="Dalin E."/>
            <person name="Tice H."/>
            <person name="Pitluck S."/>
            <person name="Chertkov O."/>
            <person name="Brettin T."/>
            <person name="Bruce D."/>
            <person name="Han C."/>
            <person name="Schmutz J."/>
            <person name="Larimer F."/>
            <person name="Land M."/>
            <person name="Hauser L."/>
            <person name="Kyrpides N."/>
            <person name="Mikhailova N."/>
            <person name="Shelobolina E."/>
            <person name="Aklujkar M."/>
            <person name="Lovley D."/>
            <person name="Richardson P."/>
        </authorList>
    </citation>
    <scope>NUCLEOTIDE SEQUENCE [LARGE SCALE GENOMIC DNA]</scope>
    <source>
        <strain evidence="8 9">Rf4</strain>
    </source>
</reference>
<dbReference type="FunFam" id="3.40.50.1450:FF:000002">
    <property type="entry name" value="Hydrogenase 1 maturation protease"/>
    <property type="match status" value="1"/>
</dbReference>
<dbReference type="Pfam" id="PF01750">
    <property type="entry name" value="HycI"/>
    <property type="match status" value="1"/>
</dbReference>
<dbReference type="GO" id="GO:0004190">
    <property type="term" value="F:aspartic-type endopeptidase activity"/>
    <property type="evidence" value="ECO:0007669"/>
    <property type="project" value="UniProtKB-KW"/>
</dbReference>
<evidence type="ECO:0000313" key="9">
    <source>
        <dbReference type="Proteomes" id="UP000006695"/>
    </source>
</evidence>
<dbReference type="AlphaFoldDB" id="A5GCD4"/>
<dbReference type="PANTHER" id="PTHR30302:SF1">
    <property type="entry name" value="HYDROGENASE 2 MATURATION PROTEASE"/>
    <property type="match status" value="1"/>
</dbReference>
<dbReference type="Proteomes" id="UP000006695">
    <property type="component" value="Chromosome"/>
</dbReference>
<feature type="binding site" evidence="7">
    <location>
        <position position="61"/>
    </location>
    <ligand>
        <name>Ni(2+)</name>
        <dbReference type="ChEBI" id="CHEBI:49786"/>
    </ligand>
</feature>
<dbReference type="PRINTS" id="PR00446">
    <property type="entry name" value="HYDRGNUPTAKE"/>
</dbReference>
<accession>A5GCD4</accession>
<dbReference type="InterPro" id="IPR023430">
    <property type="entry name" value="Pept_HybD-like_dom_sf"/>
</dbReference>
<evidence type="ECO:0000256" key="3">
    <source>
        <dbReference type="ARBA" id="ARBA00022670"/>
    </source>
</evidence>
<dbReference type="GO" id="GO:0046872">
    <property type="term" value="F:metal ion binding"/>
    <property type="evidence" value="ECO:0007669"/>
    <property type="project" value="UniProtKB-KW"/>
</dbReference>
<proteinExistence type="inferred from homology"/>
<evidence type="ECO:0000256" key="5">
    <source>
        <dbReference type="ARBA" id="ARBA00022750"/>
    </source>
</evidence>